<dbReference type="InterPro" id="IPR009078">
    <property type="entry name" value="Ferritin-like_SF"/>
</dbReference>
<dbReference type="SUPFAM" id="SSF47240">
    <property type="entry name" value="Ferritin-like"/>
    <property type="match status" value="1"/>
</dbReference>
<dbReference type="InterPro" id="IPR011971">
    <property type="entry name" value="CHP02284"/>
</dbReference>
<reference evidence="3" key="1">
    <citation type="journal article" date="2019" name="Int. J. Syst. Evol. Microbiol.">
        <title>The Global Catalogue of Microorganisms (GCM) 10K type strain sequencing project: providing services to taxonomists for standard genome sequencing and annotation.</title>
        <authorList>
            <consortium name="The Broad Institute Genomics Platform"/>
            <consortium name="The Broad Institute Genome Sequencing Center for Infectious Disease"/>
            <person name="Wu L."/>
            <person name="Ma J."/>
        </authorList>
    </citation>
    <scope>NUCLEOTIDE SEQUENCE [LARGE SCALE GENOMIC DNA]</scope>
    <source>
        <strain evidence="3">JCM 16082</strain>
    </source>
</reference>
<protein>
    <recommendedName>
        <fullName evidence="1">DUF2383 domain-containing protein</fullName>
    </recommendedName>
</protein>
<dbReference type="InterPro" id="IPR012347">
    <property type="entry name" value="Ferritin-like"/>
</dbReference>
<proteinExistence type="predicted"/>
<keyword evidence="3" id="KW-1185">Reference proteome</keyword>
<dbReference type="InterPro" id="IPR019052">
    <property type="entry name" value="DUF2383"/>
</dbReference>
<dbReference type="Gene3D" id="1.20.1260.10">
    <property type="match status" value="1"/>
</dbReference>
<dbReference type="EMBL" id="BAAAFG010000015">
    <property type="protein sequence ID" value="GAA0872469.1"/>
    <property type="molecule type" value="Genomic_DNA"/>
</dbReference>
<dbReference type="Pfam" id="PF09537">
    <property type="entry name" value="DUF2383"/>
    <property type="match status" value="1"/>
</dbReference>
<comment type="caution">
    <text evidence="2">The sequence shown here is derived from an EMBL/GenBank/DDBJ whole genome shotgun (WGS) entry which is preliminary data.</text>
</comment>
<evidence type="ECO:0000313" key="3">
    <source>
        <dbReference type="Proteomes" id="UP001500507"/>
    </source>
</evidence>
<name>A0ABP3XX72_9FLAO</name>
<dbReference type="RefSeq" id="WP_343765869.1">
    <property type="nucleotide sequence ID" value="NZ_BAAAFG010000015.1"/>
</dbReference>
<evidence type="ECO:0000313" key="2">
    <source>
        <dbReference type="EMBL" id="GAA0872469.1"/>
    </source>
</evidence>
<dbReference type="PIRSF" id="PIRSF029477">
    <property type="entry name" value="UCP029477"/>
    <property type="match status" value="1"/>
</dbReference>
<dbReference type="CDD" id="cd00657">
    <property type="entry name" value="Ferritin_like"/>
    <property type="match status" value="1"/>
</dbReference>
<sequence>MSYSEKVSSKLNDLLARNYDSEKGYQEAAEKVEYGDLKAFFKEKAQERYDFGHEIKEEIRSFGESPEKGTSIAGDAHRAWMNVKSLFSQNDKEAMVEEALRGETTMLENYNEVLEETNLPPSTRNVLIKQRDAIQGAINNNKMYENIVS</sequence>
<organism evidence="2 3">
    <name type="scientific">Gangjinia marincola</name>
    <dbReference type="NCBI Taxonomy" id="578463"/>
    <lineage>
        <taxon>Bacteria</taxon>
        <taxon>Pseudomonadati</taxon>
        <taxon>Bacteroidota</taxon>
        <taxon>Flavobacteriia</taxon>
        <taxon>Flavobacteriales</taxon>
        <taxon>Flavobacteriaceae</taxon>
        <taxon>Gangjinia</taxon>
    </lineage>
</organism>
<accession>A0ABP3XX72</accession>
<dbReference type="InterPro" id="IPR016920">
    <property type="entry name" value="UCP029477"/>
</dbReference>
<evidence type="ECO:0000259" key="1">
    <source>
        <dbReference type="Pfam" id="PF09537"/>
    </source>
</evidence>
<feature type="domain" description="DUF2383" evidence="1">
    <location>
        <begin position="7"/>
        <end position="116"/>
    </location>
</feature>
<dbReference type="Proteomes" id="UP001500507">
    <property type="component" value="Unassembled WGS sequence"/>
</dbReference>
<dbReference type="NCBIfam" id="TIGR02284">
    <property type="entry name" value="PA2169 family four-helix-bundle protein"/>
    <property type="match status" value="1"/>
</dbReference>
<gene>
    <name evidence="2" type="ORF">GCM10009117_16160</name>
</gene>